<organism evidence="3 4">
    <name type="scientific">Afipia massiliensis</name>
    <dbReference type="NCBI Taxonomy" id="211460"/>
    <lineage>
        <taxon>Bacteria</taxon>
        <taxon>Pseudomonadati</taxon>
        <taxon>Pseudomonadota</taxon>
        <taxon>Alphaproteobacteria</taxon>
        <taxon>Hyphomicrobiales</taxon>
        <taxon>Nitrobacteraceae</taxon>
        <taxon>Afipia</taxon>
    </lineage>
</organism>
<sequence>MNCRTKRAAVFFLLLLIATAVSHITPASARGGVAATIMGSPGYQRALEESRKRYREAYTQSHSQSAHPRRKYRHRGQRY</sequence>
<accession>A0A4U6BT06</accession>
<feature type="chain" id="PRO_5020203910" description="Secreted protein" evidence="2">
    <location>
        <begin position="30"/>
        <end position="79"/>
    </location>
</feature>
<evidence type="ECO:0008006" key="5">
    <source>
        <dbReference type="Google" id="ProtNLM"/>
    </source>
</evidence>
<feature type="signal peptide" evidence="2">
    <location>
        <begin position="1"/>
        <end position="29"/>
    </location>
</feature>
<dbReference type="EMBL" id="LBIA02000001">
    <property type="protein sequence ID" value="TKT73686.1"/>
    <property type="molecule type" value="Genomic_DNA"/>
</dbReference>
<proteinExistence type="predicted"/>
<comment type="caution">
    <text evidence="3">The sequence shown here is derived from an EMBL/GenBank/DDBJ whole genome shotgun (WGS) entry which is preliminary data.</text>
</comment>
<protein>
    <recommendedName>
        <fullName evidence="5">Secreted protein</fullName>
    </recommendedName>
</protein>
<dbReference type="Proteomes" id="UP000034832">
    <property type="component" value="Unassembled WGS sequence"/>
</dbReference>
<gene>
    <name evidence="3" type="ORF">YH63_020905</name>
</gene>
<evidence type="ECO:0000256" key="2">
    <source>
        <dbReference type="SAM" id="SignalP"/>
    </source>
</evidence>
<name>A0A4U6BT06_9BRAD</name>
<dbReference type="AlphaFoldDB" id="A0A4U6BT06"/>
<dbReference type="RefSeq" id="WP_046830340.1">
    <property type="nucleotide sequence ID" value="NZ_LBIA02000001.1"/>
</dbReference>
<feature type="compositionally biased region" description="Basic residues" evidence="1">
    <location>
        <begin position="67"/>
        <end position="79"/>
    </location>
</feature>
<dbReference type="OrthoDB" id="8246112at2"/>
<reference evidence="3" key="1">
    <citation type="submission" date="2019-04" db="EMBL/GenBank/DDBJ databases">
        <title>Whole genome sequencing of cave bacteria.</title>
        <authorList>
            <person name="Gan H.M."/>
            <person name="Barton H."/>
            <person name="Savka M.A."/>
        </authorList>
    </citation>
    <scope>NUCLEOTIDE SEQUENCE [LARGE SCALE GENOMIC DNA]</scope>
    <source>
        <strain evidence="3">LC387</strain>
    </source>
</reference>
<keyword evidence="4" id="KW-1185">Reference proteome</keyword>
<feature type="region of interest" description="Disordered" evidence="1">
    <location>
        <begin position="49"/>
        <end position="79"/>
    </location>
</feature>
<evidence type="ECO:0000256" key="1">
    <source>
        <dbReference type="SAM" id="MobiDB-lite"/>
    </source>
</evidence>
<evidence type="ECO:0000313" key="3">
    <source>
        <dbReference type="EMBL" id="TKT73686.1"/>
    </source>
</evidence>
<evidence type="ECO:0000313" key="4">
    <source>
        <dbReference type="Proteomes" id="UP000034832"/>
    </source>
</evidence>
<keyword evidence="2" id="KW-0732">Signal</keyword>